<keyword evidence="4" id="KW-1133">Transmembrane helix</keyword>
<keyword evidence="2" id="KW-0560">Oxidoreductase</keyword>
<evidence type="ECO:0000313" key="5">
    <source>
        <dbReference type="EMBL" id="CAN69508.1"/>
    </source>
</evidence>
<evidence type="ECO:0000256" key="4">
    <source>
        <dbReference type="SAM" id="Phobius"/>
    </source>
</evidence>
<comment type="similarity">
    <text evidence="3">Belongs to the short-chain dehydrogenases/reductases (SDR) family. SDR65C subfamily.</text>
</comment>
<organism evidence="5">
    <name type="scientific">Vitis vinifera</name>
    <name type="common">Grape</name>
    <dbReference type="NCBI Taxonomy" id="29760"/>
    <lineage>
        <taxon>Eukaryota</taxon>
        <taxon>Viridiplantae</taxon>
        <taxon>Streptophyta</taxon>
        <taxon>Embryophyta</taxon>
        <taxon>Tracheophyta</taxon>
        <taxon>Spermatophyta</taxon>
        <taxon>Magnoliopsida</taxon>
        <taxon>eudicotyledons</taxon>
        <taxon>Gunneridae</taxon>
        <taxon>Pentapetalae</taxon>
        <taxon>rosids</taxon>
        <taxon>Vitales</taxon>
        <taxon>Vitaceae</taxon>
        <taxon>Viteae</taxon>
        <taxon>Vitis</taxon>
    </lineage>
</organism>
<dbReference type="InterPro" id="IPR036291">
    <property type="entry name" value="NAD(P)-bd_dom_sf"/>
</dbReference>
<protein>
    <recommendedName>
        <fullName evidence="6">Tropinone reductase-like</fullName>
    </recommendedName>
</protein>
<keyword evidence="4" id="KW-0472">Membrane</keyword>
<sequence>MAQTSGCSSGDSRWSLKGMTALVTGGTKGIGFVMLPVFYVFGLDYTFLPIYKCMYQLCRHAIVEELAGLGATIHTCSRKETELNECLKDWKAKGFGVSGSVCDVSSRAQREKLMQTISSVFNGKLNILINNAAISIQKPTIEVTAEEFSTIMATNFESVYHLSQIAHPLLKASGAGSIVFISSVSGIVAHKNISAYSVTKGAMNQLTKNLACEWAKDNIRSNAVAPWYIKTPMVEQMLTNQAFLEEVINRAPLRRVGDPKEVSSLVAFLCLPASSYITGQIICVDGGMTVNGFESNLL</sequence>
<evidence type="ECO:0000256" key="1">
    <source>
        <dbReference type="ARBA" id="ARBA00022857"/>
    </source>
</evidence>
<dbReference type="EMBL" id="AM440413">
    <property type="protein sequence ID" value="CAN69508.1"/>
    <property type="molecule type" value="Genomic_DNA"/>
</dbReference>
<dbReference type="InterPro" id="IPR002347">
    <property type="entry name" value="SDR_fam"/>
</dbReference>
<dbReference type="InterPro" id="IPR020904">
    <property type="entry name" value="Sc_DH/Rdtase_CS"/>
</dbReference>
<dbReference type="InterPro" id="IPR045000">
    <property type="entry name" value="TR"/>
</dbReference>
<evidence type="ECO:0000256" key="2">
    <source>
        <dbReference type="ARBA" id="ARBA00023002"/>
    </source>
</evidence>
<dbReference type="PRINTS" id="PR00081">
    <property type="entry name" value="GDHRDH"/>
</dbReference>
<proteinExistence type="inferred from homology"/>
<feature type="transmembrane region" description="Helical" evidence="4">
    <location>
        <begin position="29"/>
        <end position="51"/>
    </location>
</feature>
<accession>A5AYP3</accession>
<name>A5AYP3_VITVI</name>
<dbReference type="GO" id="GO:0016491">
    <property type="term" value="F:oxidoreductase activity"/>
    <property type="evidence" value="ECO:0007669"/>
    <property type="project" value="UniProtKB-KW"/>
</dbReference>
<reference evidence="5" key="1">
    <citation type="journal article" date="2007" name="PLoS ONE">
        <title>The first genome sequence of an elite grapevine cultivar (Pinot noir Vitis vinifera L.): coping with a highly heterozygous genome.</title>
        <authorList>
            <person name="Velasco R."/>
            <person name="Zharkikh A."/>
            <person name="Troggio M."/>
            <person name="Cartwright D.A."/>
            <person name="Cestaro A."/>
            <person name="Pruss D."/>
            <person name="Pindo M."/>
            <person name="FitzGerald L.M."/>
            <person name="Vezzulli S."/>
            <person name="Reid J."/>
            <person name="Malacarne G."/>
            <person name="Iliev D."/>
            <person name="Coppola G."/>
            <person name="Wardell B."/>
            <person name="Micheletti D."/>
            <person name="Macalma T."/>
            <person name="Facci M."/>
            <person name="Mitchell J.T."/>
            <person name="Perazzolli M."/>
            <person name="Eldredge G."/>
            <person name="Gatto P."/>
            <person name="Oyzerski R."/>
            <person name="Moretto M."/>
            <person name="Gutin N."/>
            <person name="Stefanini M."/>
            <person name="Chen Y."/>
            <person name="Segala C."/>
            <person name="Davenport C."/>
            <person name="Dematte L."/>
            <person name="Mraz A."/>
            <person name="Battilana J."/>
            <person name="Stormo K."/>
            <person name="Costa F."/>
            <person name="Tao Q."/>
            <person name="Si-Ammour A."/>
            <person name="Harkins T."/>
            <person name="Lackey A."/>
            <person name="Perbost C."/>
            <person name="Taillon B."/>
            <person name="Stella A."/>
            <person name="Solovyev V."/>
            <person name="Fawcett J.A."/>
            <person name="Sterck L."/>
            <person name="Vandepoele K."/>
            <person name="Grando S.M."/>
            <person name="Toppo S."/>
            <person name="Moser C."/>
            <person name="Lanchbury J."/>
            <person name="Bogden R."/>
            <person name="Skolnick M."/>
            <person name="Sgaramella V."/>
            <person name="Bhatnagar S.K."/>
            <person name="Fontana P."/>
            <person name="Gutin A."/>
            <person name="Van de Peer Y."/>
            <person name="Salamini F."/>
            <person name="Viola R."/>
        </authorList>
    </citation>
    <scope>NUCLEOTIDE SEQUENCE</scope>
</reference>
<dbReference type="PANTHER" id="PTHR42898">
    <property type="entry name" value="TROPINONE REDUCTASE"/>
    <property type="match status" value="1"/>
</dbReference>
<evidence type="ECO:0008006" key="6">
    <source>
        <dbReference type="Google" id="ProtNLM"/>
    </source>
</evidence>
<evidence type="ECO:0000256" key="3">
    <source>
        <dbReference type="ARBA" id="ARBA00025714"/>
    </source>
</evidence>
<dbReference type="AlphaFoldDB" id="A5AYP3"/>
<keyword evidence="4" id="KW-0812">Transmembrane</keyword>
<dbReference type="PANTHER" id="PTHR42898:SF6">
    <property type="entry name" value="NADP-DEPENDENT MANNITOL DEHYDROGENASE"/>
    <property type="match status" value="1"/>
</dbReference>
<dbReference type="ExpressionAtlas" id="A5AYP3">
    <property type="expression patterns" value="baseline and differential"/>
</dbReference>
<dbReference type="SUPFAM" id="SSF51735">
    <property type="entry name" value="NAD(P)-binding Rossmann-fold domains"/>
    <property type="match status" value="1"/>
</dbReference>
<dbReference type="Gene3D" id="3.40.50.720">
    <property type="entry name" value="NAD(P)-binding Rossmann-like Domain"/>
    <property type="match status" value="1"/>
</dbReference>
<dbReference type="FunFam" id="3.40.50.720:FF:000084">
    <property type="entry name" value="Short-chain dehydrogenase reductase"/>
    <property type="match status" value="1"/>
</dbReference>
<dbReference type="Pfam" id="PF13561">
    <property type="entry name" value="adh_short_C2"/>
    <property type="match status" value="1"/>
</dbReference>
<gene>
    <name evidence="5" type="ORF">VITISV_016038</name>
</gene>
<keyword evidence="1" id="KW-0521">NADP</keyword>
<dbReference type="PRINTS" id="PR00080">
    <property type="entry name" value="SDRFAMILY"/>
</dbReference>
<dbReference type="PROSITE" id="PS00061">
    <property type="entry name" value="ADH_SHORT"/>
    <property type="match status" value="1"/>
</dbReference>